<keyword evidence="3" id="KW-0862">Zinc</keyword>
<evidence type="ECO:0000256" key="1">
    <source>
        <dbReference type="ARBA" id="ARBA00022723"/>
    </source>
</evidence>
<dbReference type="PROSITE" id="PS51501">
    <property type="entry name" value="ZF_DNL"/>
    <property type="match status" value="1"/>
</dbReference>
<evidence type="ECO:0000313" key="8">
    <source>
        <dbReference type="Proteomes" id="UP001165063"/>
    </source>
</evidence>
<organism evidence="7 8">
    <name type="scientific">Ambrosiozyma monospora</name>
    <name type="common">Yeast</name>
    <name type="synonym">Endomycopsis monosporus</name>
    <dbReference type="NCBI Taxonomy" id="43982"/>
    <lineage>
        <taxon>Eukaryota</taxon>
        <taxon>Fungi</taxon>
        <taxon>Dikarya</taxon>
        <taxon>Ascomycota</taxon>
        <taxon>Saccharomycotina</taxon>
        <taxon>Pichiomycetes</taxon>
        <taxon>Pichiales</taxon>
        <taxon>Pichiaceae</taxon>
        <taxon>Ambrosiozyma</taxon>
    </lineage>
</organism>
<dbReference type="InterPro" id="IPR007853">
    <property type="entry name" value="Znf_DNL-typ"/>
</dbReference>
<dbReference type="PANTHER" id="PTHR20922">
    <property type="entry name" value="DNL-TYPE ZINC FINGER PROTEIN"/>
    <property type="match status" value="1"/>
</dbReference>
<gene>
    <name evidence="7" type="ORF">Amon01_000116400</name>
</gene>
<evidence type="ECO:0000256" key="2">
    <source>
        <dbReference type="ARBA" id="ARBA00022771"/>
    </source>
</evidence>
<keyword evidence="8" id="KW-1185">Reference proteome</keyword>
<keyword evidence="2 4" id="KW-0863">Zinc-finger</keyword>
<evidence type="ECO:0000259" key="6">
    <source>
        <dbReference type="PROSITE" id="PS51501"/>
    </source>
</evidence>
<dbReference type="GO" id="GO:0008270">
    <property type="term" value="F:zinc ion binding"/>
    <property type="evidence" value="ECO:0007669"/>
    <property type="project" value="UniProtKB-KW"/>
</dbReference>
<feature type="compositionally biased region" description="Basic and acidic residues" evidence="5">
    <location>
        <begin position="167"/>
        <end position="180"/>
    </location>
</feature>
<dbReference type="GO" id="GO:0030150">
    <property type="term" value="P:protein import into mitochondrial matrix"/>
    <property type="evidence" value="ECO:0007669"/>
    <property type="project" value="TreeGrafter"/>
</dbReference>
<dbReference type="PANTHER" id="PTHR20922:SF13">
    <property type="entry name" value="DNL-TYPE ZINC FINGER PROTEIN"/>
    <property type="match status" value="1"/>
</dbReference>
<feature type="domain" description="DNL-type" evidence="6">
    <location>
        <begin position="74"/>
        <end position="169"/>
    </location>
</feature>
<name>A0A9W6YS21_AMBMO</name>
<dbReference type="GO" id="GO:0006457">
    <property type="term" value="P:protein folding"/>
    <property type="evidence" value="ECO:0007669"/>
    <property type="project" value="TreeGrafter"/>
</dbReference>
<dbReference type="OrthoDB" id="512667at2759"/>
<reference evidence="7" key="1">
    <citation type="submission" date="2023-04" db="EMBL/GenBank/DDBJ databases">
        <title>Ambrosiozyma monospora NBRC 1965.</title>
        <authorList>
            <person name="Ichikawa N."/>
            <person name="Sato H."/>
            <person name="Tonouchi N."/>
        </authorList>
    </citation>
    <scope>NUCLEOTIDE SEQUENCE</scope>
    <source>
        <strain evidence="7">NBRC 1965</strain>
    </source>
</reference>
<dbReference type="AlphaFoldDB" id="A0A9W6YS21"/>
<dbReference type="Pfam" id="PF05180">
    <property type="entry name" value="zf-DNL"/>
    <property type="match status" value="1"/>
</dbReference>
<evidence type="ECO:0000256" key="4">
    <source>
        <dbReference type="PROSITE-ProRule" id="PRU00834"/>
    </source>
</evidence>
<dbReference type="Proteomes" id="UP001165063">
    <property type="component" value="Unassembled WGS sequence"/>
</dbReference>
<dbReference type="InterPro" id="IPR024158">
    <property type="entry name" value="Mt_import_TIM15"/>
</dbReference>
<proteinExistence type="predicted"/>
<comment type="caution">
    <text evidence="7">The sequence shown here is derived from an EMBL/GenBank/DDBJ whole genome shotgun (WGS) entry which is preliminary data.</text>
</comment>
<dbReference type="GO" id="GO:0050821">
    <property type="term" value="P:protein stabilization"/>
    <property type="evidence" value="ECO:0007669"/>
    <property type="project" value="TreeGrafter"/>
</dbReference>
<feature type="region of interest" description="Disordered" evidence="5">
    <location>
        <begin position="167"/>
        <end position="196"/>
    </location>
</feature>
<evidence type="ECO:0000313" key="7">
    <source>
        <dbReference type="EMBL" id="GMG20342.1"/>
    </source>
</evidence>
<evidence type="ECO:0000256" key="3">
    <source>
        <dbReference type="ARBA" id="ARBA00022833"/>
    </source>
</evidence>
<sequence>MQTRQLLKVSKFASLFSQRSVGVTSSFPTFFSTVLNQQIPLTSSHILCSRPFSTTLLTRNDAQGKENLIARFKVEQPMLMLAFTCSRCNTRSSHAISKQAYTGGTVLVQCPGCKNRHLIADHLKIFEDKSITIEDIMAAKGESVSSDLNDLQFEEIPEKLKGLIGHHAKDAPAEFQKEGDSNVSPQLEAPKNKEKK</sequence>
<dbReference type="EMBL" id="BSXU01000346">
    <property type="protein sequence ID" value="GMG20342.1"/>
    <property type="molecule type" value="Genomic_DNA"/>
</dbReference>
<dbReference type="GO" id="GO:0051087">
    <property type="term" value="F:protein-folding chaperone binding"/>
    <property type="evidence" value="ECO:0007669"/>
    <property type="project" value="TreeGrafter"/>
</dbReference>
<protein>
    <submittedName>
        <fullName evidence="7">Unnamed protein product</fullName>
    </submittedName>
</protein>
<evidence type="ECO:0000256" key="5">
    <source>
        <dbReference type="SAM" id="MobiDB-lite"/>
    </source>
</evidence>
<accession>A0A9W6YS21</accession>
<keyword evidence="1" id="KW-0479">Metal-binding</keyword>
<dbReference type="GO" id="GO:0005739">
    <property type="term" value="C:mitochondrion"/>
    <property type="evidence" value="ECO:0007669"/>
    <property type="project" value="TreeGrafter"/>
</dbReference>